<evidence type="ECO:0000256" key="1">
    <source>
        <dbReference type="ARBA" id="ARBA00023125"/>
    </source>
</evidence>
<gene>
    <name evidence="5" type="ORF">FOC1_g10012603</name>
</gene>
<keyword evidence="2" id="KW-0539">Nucleus</keyword>
<dbReference type="OMA" id="WKRVAQQ"/>
<dbReference type="SMART" id="SM00353">
    <property type="entry name" value="HLH"/>
    <property type="match status" value="1"/>
</dbReference>
<dbReference type="VEuPathDB" id="FungiDB:FOC1_g10012603"/>
<feature type="domain" description="BHLH" evidence="4">
    <location>
        <begin position="188"/>
        <end position="236"/>
    </location>
</feature>
<dbReference type="FunFam" id="4.10.280.10:FF:000043">
    <property type="entry name" value="Helix-loop-helix DNA binding protein"/>
    <property type="match status" value="1"/>
</dbReference>
<evidence type="ECO:0000313" key="6">
    <source>
        <dbReference type="Proteomes" id="UP000016928"/>
    </source>
</evidence>
<dbReference type="HOGENOM" id="CLU_046871_1_1_1"/>
<dbReference type="Pfam" id="PF00010">
    <property type="entry name" value="HLH"/>
    <property type="match status" value="1"/>
</dbReference>
<reference evidence="6" key="1">
    <citation type="submission" date="2012-09" db="EMBL/GenBank/DDBJ databases">
        <title>Genome sequencing and comparative transcriptomics of race 1 and race 4 of banana pathogen: Fusarium oxysporum f. sp. cubense.</title>
        <authorList>
            <person name="Fang X."/>
            <person name="Huang J."/>
        </authorList>
    </citation>
    <scope>NUCLEOTIDE SEQUENCE [LARGE SCALE GENOMIC DNA]</scope>
    <source>
        <strain evidence="6">race 1</strain>
    </source>
</reference>
<dbReference type="InterPro" id="IPR011598">
    <property type="entry name" value="bHLH_dom"/>
</dbReference>
<dbReference type="Proteomes" id="UP000016928">
    <property type="component" value="Unassembled WGS sequence"/>
</dbReference>
<feature type="compositionally biased region" description="Pro residues" evidence="3">
    <location>
        <begin position="160"/>
        <end position="177"/>
    </location>
</feature>
<accession>N4U698</accession>
<evidence type="ECO:0000256" key="2">
    <source>
        <dbReference type="ARBA" id="ARBA00023242"/>
    </source>
</evidence>
<dbReference type="STRING" id="1229664.N4U698"/>
<sequence>MAEVLAEQPDLSSLTGSPGQKRKRESGSPDLARNKRPAPAAHMSADPASFIDSAMESQAVNANGVNVADFNALQQAAQADHDHPEAPDPTSATSTAQAALGMYPTLHVPPSTEEQFAAQAATDPEHGHDPAFNPDVTPTVDSIMEPPQVAPPQHQHTPPNGVPHQPPRYNPAAPIPKPTVGSEEWHKMRKDNHKEVERRRRETINEGINELAKIVPGCEKNKGSILQRAVSFISQLKENEQQNIEKWTLEKLLTEQAITDSVCLEPPQPKEENTTANASS</sequence>
<name>N4U698_FUSC1</name>
<dbReference type="Gene3D" id="4.10.280.10">
    <property type="entry name" value="Helix-loop-helix DNA-binding domain"/>
    <property type="match status" value="1"/>
</dbReference>
<proteinExistence type="predicted"/>
<dbReference type="InterPro" id="IPR036638">
    <property type="entry name" value="HLH_DNA-bd_sf"/>
</dbReference>
<feature type="region of interest" description="Disordered" evidence="3">
    <location>
        <begin position="116"/>
        <end position="200"/>
    </location>
</feature>
<evidence type="ECO:0000256" key="3">
    <source>
        <dbReference type="SAM" id="MobiDB-lite"/>
    </source>
</evidence>
<dbReference type="GO" id="GO:0003700">
    <property type="term" value="F:DNA-binding transcription factor activity"/>
    <property type="evidence" value="ECO:0007669"/>
    <property type="project" value="InterPro"/>
</dbReference>
<evidence type="ECO:0000313" key="5">
    <source>
        <dbReference type="EMBL" id="ENH70669.1"/>
    </source>
</evidence>
<dbReference type="OrthoDB" id="71302at2759"/>
<organism evidence="5 6">
    <name type="scientific">Fusarium oxysporum f. sp. cubense (strain race 1)</name>
    <name type="common">Panama disease fungus</name>
    <dbReference type="NCBI Taxonomy" id="1229664"/>
    <lineage>
        <taxon>Eukaryota</taxon>
        <taxon>Fungi</taxon>
        <taxon>Dikarya</taxon>
        <taxon>Ascomycota</taxon>
        <taxon>Pezizomycotina</taxon>
        <taxon>Sordariomycetes</taxon>
        <taxon>Hypocreomycetidae</taxon>
        <taxon>Hypocreales</taxon>
        <taxon>Nectriaceae</taxon>
        <taxon>Fusarium</taxon>
        <taxon>Fusarium oxysporum species complex</taxon>
    </lineage>
</organism>
<dbReference type="GO" id="GO:0046983">
    <property type="term" value="F:protein dimerization activity"/>
    <property type="evidence" value="ECO:0007669"/>
    <property type="project" value="InterPro"/>
</dbReference>
<dbReference type="PANTHER" id="PTHR47787:SF1">
    <property type="entry name" value="CENTROMERE-BINDING PROTEIN 1"/>
    <property type="match status" value="1"/>
</dbReference>
<feature type="region of interest" description="Disordered" evidence="3">
    <location>
        <begin position="73"/>
        <end position="96"/>
    </location>
</feature>
<dbReference type="PROSITE" id="PS50888">
    <property type="entry name" value="BHLH"/>
    <property type="match status" value="1"/>
</dbReference>
<dbReference type="PANTHER" id="PTHR47787">
    <property type="entry name" value="CENTROMERE-BINDING PROTEIN 1"/>
    <property type="match status" value="1"/>
</dbReference>
<dbReference type="GO" id="GO:0003677">
    <property type="term" value="F:DNA binding"/>
    <property type="evidence" value="ECO:0007669"/>
    <property type="project" value="UniProtKB-KW"/>
</dbReference>
<evidence type="ECO:0000259" key="4">
    <source>
        <dbReference type="PROSITE" id="PS50888"/>
    </source>
</evidence>
<feature type="region of interest" description="Disordered" evidence="3">
    <location>
        <begin position="1"/>
        <end position="49"/>
    </location>
</feature>
<dbReference type="InterPro" id="IPR047206">
    <property type="entry name" value="bHLHzip_scCBP1-like"/>
</dbReference>
<dbReference type="SUPFAM" id="SSF47459">
    <property type="entry name" value="HLH, helix-loop-helix DNA-binding domain"/>
    <property type="match status" value="1"/>
</dbReference>
<reference evidence="6" key="2">
    <citation type="journal article" date="2014" name="PLoS ONE">
        <title>Genome and Transcriptome Analysis of the Fungal Pathogen Fusarium oxysporum f. sp. cubense Causing Banana Vascular Wilt Disease.</title>
        <authorList>
            <person name="Guo L."/>
            <person name="Han L."/>
            <person name="Yang L."/>
            <person name="Zeng H."/>
            <person name="Fan D."/>
            <person name="Zhu Y."/>
            <person name="Feng Y."/>
            <person name="Wang G."/>
            <person name="Peng C."/>
            <person name="Jiang X."/>
            <person name="Zhou D."/>
            <person name="Ni P."/>
            <person name="Liang C."/>
            <person name="Liu L."/>
            <person name="Wang J."/>
            <person name="Mao C."/>
            <person name="Fang X."/>
            <person name="Peng M."/>
            <person name="Huang J."/>
        </authorList>
    </citation>
    <scope>NUCLEOTIDE SEQUENCE [LARGE SCALE GENOMIC DNA]</scope>
    <source>
        <strain evidence="6">race 1</strain>
    </source>
</reference>
<protein>
    <submittedName>
        <fullName evidence="5">Putative bHLH domain-containing protein C3F10.12c</fullName>
    </submittedName>
</protein>
<dbReference type="AlphaFoldDB" id="N4U698"/>
<dbReference type="GO" id="GO:0005634">
    <property type="term" value="C:nucleus"/>
    <property type="evidence" value="ECO:0007669"/>
    <property type="project" value="TreeGrafter"/>
</dbReference>
<dbReference type="CDD" id="cd11398">
    <property type="entry name" value="bHLHzip_scCBP1"/>
    <property type="match status" value="1"/>
</dbReference>
<keyword evidence="1" id="KW-0238">DNA-binding</keyword>
<dbReference type="EMBL" id="KB730192">
    <property type="protein sequence ID" value="ENH70669.1"/>
    <property type="molecule type" value="Genomic_DNA"/>
</dbReference>